<dbReference type="GO" id="GO:0005634">
    <property type="term" value="C:nucleus"/>
    <property type="evidence" value="ECO:0007669"/>
    <property type="project" value="UniProtKB-SubCell"/>
</dbReference>
<keyword evidence="4" id="KW-0132">Cell division</keyword>
<reference evidence="11 12" key="1">
    <citation type="journal article" date="2019" name="Philos. Trans. R. Soc. Lond., B, Biol. Sci.">
        <title>Ant behaviour and brain gene expression of defending hosts depend on the ecological success of the intruding social parasite.</title>
        <authorList>
            <person name="Kaur R."/>
            <person name="Stoldt M."/>
            <person name="Jongepier E."/>
            <person name="Feldmeyer B."/>
            <person name="Menzel F."/>
            <person name="Bornberg-Bauer E."/>
            <person name="Foitzik S."/>
        </authorList>
    </citation>
    <scope>NUCLEOTIDE SEQUENCE [LARGE SCALE GENOMIC DNA]</scope>
    <source>
        <tissue evidence="11">Whole body</tissue>
    </source>
</reference>
<keyword evidence="3" id="KW-0158">Chromosome</keyword>
<dbReference type="AlphaFoldDB" id="A0A4S2KU46"/>
<comment type="caution">
    <text evidence="11">The sequence shown here is derived from an EMBL/GenBank/DDBJ whole genome shotgun (WGS) entry which is preliminary data.</text>
</comment>
<accession>A0A4S2KU46</accession>
<protein>
    <submittedName>
        <fullName evidence="11">Polyamine-modulated factor 1</fullName>
    </submittedName>
</protein>
<dbReference type="GO" id="GO:0051301">
    <property type="term" value="P:cell division"/>
    <property type="evidence" value="ECO:0007669"/>
    <property type="project" value="UniProtKB-KW"/>
</dbReference>
<gene>
    <name evidence="11" type="ORF">DBV15_01438</name>
</gene>
<feature type="coiled-coil region" evidence="10">
    <location>
        <begin position="116"/>
        <end position="189"/>
    </location>
</feature>
<keyword evidence="8" id="KW-0131">Cell cycle</keyword>
<keyword evidence="12" id="KW-1185">Reference proteome</keyword>
<evidence type="ECO:0000313" key="11">
    <source>
        <dbReference type="EMBL" id="TGZ53400.1"/>
    </source>
</evidence>
<sequence>MAEDEEADCPNNARLFRIAVSNNLKNIAESVSENEFLEILTILKSNPKTTQKLHKAMIKELYNSMDDDLKDILKEGSLQETLTKIAKLSEESTTSANEHAWRPPGDVTRHMRSLDAHKIKEATEELEERVSEMERENKILMRTIAECRSRIRTTSDNVTRILNSAPIILQRLENTREQLTTCLKTIENE</sequence>
<evidence type="ECO:0000256" key="1">
    <source>
        <dbReference type="ARBA" id="ARBA00004123"/>
    </source>
</evidence>
<keyword evidence="10" id="KW-0175">Coiled coil</keyword>
<dbReference type="GO" id="GO:0000444">
    <property type="term" value="C:MIS12/MIND type complex"/>
    <property type="evidence" value="ECO:0007669"/>
    <property type="project" value="InterPro"/>
</dbReference>
<evidence type="ECO:0000256" key="3">
    <source>
        <dbReference type="ARBA" id="ARBA00022454"/>
    </source>
</evidence>
<evidence type="ECO:0000256" key="7">
    <source>
        <dbReference type="ARBA" id="ARBA00023242"/>
    </source>
</evidence>
<evidence type="ECO:0000256" key="9">
    <source>
        <dbReference type="ARBA" id="ARBA00023328"/>
    </source>
</evidence>
<keyword evidence="6" id="KW-0995">Kinetochore</keyword>
<proteinExistence type="predicted"/>
<organism evidence="11 12">
    <name type="scientific">Temnothorax longispinosus</name>
    <dbReference type="NCBI Taxonomy" id="300112"/>
    <lineage>
        <taxon>Eukaryota</taxon>
        <taxon>Metazoa</taxon>
        <taxon>Ecdysozoa</taxon>
        <taxon>Arthropoda</taxon>
        <taxon>Hexapoda</taxon>
        <taxon>Insecta</taxon>
        <taxon>Pterygota</taxon>
        <taxon>Neoptera</taxon>
        <taxon>Endopterygota</taxon>
        <taxon>Hymenoptera</taxon>
        <taxon>Apocrita</taxon>
        <taxon>Aculeata</taxon>
        <taxon>Formicoidea</taxon>
        <taxon>Formicidae</taxon>
        <taxon>Myrmicinae</taxon>
        <taxon>Temnothorax</taxon>
    </lineage>
</organism>
<name>A0A4S2KU46_9HYME</name>
<dbReference type="InterPro" id="IPR007128">
    <property type="entry name" value="PMF1/Nnf1"/>
</dbReference>
<evidence type="ECO:0000256" key="6">
    <source>
        <dbReference type="ARBA" id="ARBA00022838"/>
    </source>
</evidence>
<evidence type="ECO:0000313" key="12">
    <source>
        <dbReference type="Proteomes" id="UP000310200"/>
    </source>
</evidence>
<evidence type="ECO:0000256" key="5">
    <source>
        <dbReference type="ARBA" id="ARBA00022776"/>
    </source>
</evidence>
<keyword evidence="7" id="KW-0539">Nucleus</keyword>
<keyword evidence="5" id="KW-0498">Mitosis</keyword>
<dbReference type="Proteomes" id="UP000310200">
    <property type="component" value="Unassembled WGS sequence"/>
</dbReference>
<evidence type="ECO:0000256" key="4">
    <source>
        <dbReference type="ARBA" id="ARBA00022618"/>
    </source>
</evidence>
<dbReference type="Pfam" id="PF03980">
    <property type="entry name" value="Nnf1"/>
    <property type="match status" value="1"/>
</dbReference>
<dbReference type="EMBL" id="QBLH01001040">
    <property type="protein sequence ID" value="TGZ53400.1"/>
    <property type="molecule type" value="Genomic_DNA"/>
</dbReference>
<evidence type="ECO:0000256" key="8">
    <source>
        <dbReference type="ARBA" id="ARBA00023306"/>
    </source>
</evidence>
<keyword evidence="9" id="KW-0137">Centromere</keyword>
<evidence type="ECO:0000256" key="10">
    <source>
        <dbReference type="SAM" id="Coils"/>
    </source>
</evidence>
<evidence type="ECO:0000256" key="2">
    <source>
        <dbReference type="ARBA" id="ARBA00004629"/>
    </source>
</evidence>
<comment type="subcellular location">
    <subcellularLocation>
        <location evidence="2">Chromosome</location>
        <location evidence="2">Centromere</location>
        <location evidence="2">Kinetochore</location>
    </subcellularLocation>
    <subcellularLocation>
        <location evidence="1">Nucleus</location>
    </subcellularLocation>
</comment>